<dbReference type="Proteomes" id="UP000018144">
    <property type="component" value="Unassembled WGS sequence"/>
</dbReference>
<evidence type="ECO:0000313" key="2">
    <source>
        <dbReference type="Proteomes" id="UP000018144"/>
    </source>
</evidence>
<name>U4LS52_PYROM</name>
<reference evidence="1 2" key="1">
    <citation type="journal article" date="2013" name="PLoS Genet.">
        <title>The genome and development-dependent transcriptomes of Pyronema confluens: a window into fungal evolution.</title>
        <authorList>
            <person name="Traeger S."/>
            <person name="Altegoer F."/>
            <person name="Freitag M."/>
            <person name="Gabaldon T."/>
            <person name="Kempken F."/>
            <person name="Kumar A."/>
            <person name="Marcet-Houben M."/>
            <person name="Poggeler S."/>
            <person name="Stajich J.E."/>
            <person name="Nowrousian M."/>
        </authorList>
    </citation>
    <scope>NUCLEOTIDE SEQUENCE [LARGE SCALE GENOMIC DNA]</scope>
    <source>
        <strain evidence="2">CBS 100304</strain>
        <tissue evidence="1">Vegetative mycelium</tissue>
    </source>
</reference>
<protein>
    <submittedName>
        <fullName evidence="1">Uncharacterized protein</fullName>
    </submittedName>
</protein>
<proteinExistence type="predicted"/>
<gene>
    <name evidence="1" type="ORF">PCON_08238</name>
</gene>
<keyword evidence="2" id="KW-1185">Reference proteome</keyword>
<dbReference type="EMBL" id="HF935427">
    <property type="protein sequence ID" value="CCX30136.1"/>
    <property type="molecule type" value="Genomic_DNA"/>
</dbReference>
<accession>U4LS52</accession>
<evidence type="ECO:0000313" key="1">
    <source>
        <dbReference type="EMBL" id="CCX30136.1"/>
    </source>
</evidence>
<organism evidence="1 2">
    <name type="scientific">Pyronema omphalodes (strain CBS 100304)</name>
    <name type="common">Pyronema confluens</name>
    <dbReference type="NCBI Taxonomy" id="1076935"/>
    <lineage>
        <taxon>Eukaryota</taxon>
        <taxon>Fungi</taxon>
        <taxon>Dikarya</taxon>
        <taxon>Ascomycota</taxon>
        <taxon>Pezizomycotina</taxon>
        <taxon>Pezizomycetes</taxon>
        <taxon>Pezizales</taxon>
        <taxon>Pyronemataceae</taxon>
        <taxon>Pyronema</taxon>
    </lineage>
</organism>
<sequence>MHRRGNIACVIFPSCRETNLNSSRPGSVCTVATEPFSLTGTCGASLVLLSRERQEATVDIFQPLGPINTVSRP</sequence>
<dbReference type="AlphaFoldDB" id="U4LS52"/>